<keyword evidence="2" id="KW-1185">Reference proteome</keyword>
<sequence>MSEIPLRCTLYHSPERGSAGQTNAQSGRHFAALTNLITKVEHYRASFNTSRPLDSSYLFNLAPMTSCLPQDFLEAQLRMELRQ</sequence>
<protein>
    <submittedName>
        <fullName evidence="1">Uncharacterized protein</fullName>
    </submittedName>
</protein>
<dbReference type="AlphaFoldDB" id="A0AAV4BKJ3"/>
<gene>
    <name evidence="1" type="ORF">PoB_004754500</name>
</gene>
<dbReference type="Proteomes" id="UP000735302">
    <property type="component" value="Unassembled WGS sequence"/>
</dbReference>
<dbReference type="EMBL" id="BLXT01005251">
    <property type="protein sequence ID" value="GFO21040.1"/>
    <property type="molecule type" value="Genomic_DNA"/>
</dbReference>
<proteinExistence type="predicted"/>
<accession>A0AAV4BKJ3</accession>
<evidence type="ECO:0000313" key="1">
    <source>
        <dbReference type="EMBL" id="GFO21040.1"/>
    </source>
</evidence>
<name>A0AAV4BKJ3_9GAST</name>
<organism evidence="1 2">
    <name type="scientific">Plakobranchus ocellatus</name>
    <dbReference type="NCBI Taxonomy" id="259542"/>
    <lineage>
        <taxon>Eukaryota</taxon>
        <taxon>Metazoa</taxon>
        <taxon>Spiralia</taxon>
        <taxon>Lophotrochozoa</taxon>
        <taxon>Mollusca</taxon>
        <taxon>Gastropoda</taxon>
        <taxon>Heterobranchia</taxon>
        <taxon>Euthyneura</taxon>
        <taxon>Panpulmonata</taxon>
        <taxon>Sacoglossa</taxon>
        <taxon>Placobranchoidea</taxon>
        <taxon>Plakobranchidae</taxon>
        <taxon>Plakobranchus</taxon>
    </lineage>
</organism>
<comment type="caution">
    <text evidence="1">The sequence shown here is derived from an EMBL/GenBank/DDBJ whole genome shotgun (WGS) entry which is preliminary data.</text>
</comment>
<reference evidence="1 2" key="1">
    <citation type="journal article" date="2021" name="Elife">
        <title>Chloroplast acquisition without the gene transfer in kleptoplastic sea slugs, Plakobranchus ocellatus.</title>
        <authorList>
            <person name="Maeda T."/>
            <person name="Takahashi S."/>
            <person name="Yoshida T."/>
            <person name="Shimamura S."/>
            <person name="Takaki Y."/>
            <person name="Nagai Y."/>
            <person name="Toyoda A."/>
            <person name="Suzuki Y."/>
            <person name="Arimoto A."/>
            <person name="Ishii H."/>
            <person name="Satoh N."/>
            <person name="Nishiyama T."/>
            <person name="Hasebe M."/>
            <person name="Maruyama T."/>
            <person name="Minagawa J."/>
            <person name="Obokata J."/>
            <person name="Shigenobu S."/>
        </authorList>
    </citation>
    <scope>NUCLEOTIDE SEQUENCE [LARGE SCALE GENOMIC DNA]</scope>
</reference>
<evidence type="ECO:0000313" key="2">
    <source>
        <dbReference type="Proteomes" id="UP000735302"/>
    </source>
</evidence>